<evidence type="ECO:0000256" key="1">
    <source>
        <dbReference type="SAM" id="MobiDB-lite"/>
    </source>
</evidence>
<dbReference type="Gene3D" id="2.160.20.10">
    <property type="entry name" value="Single-stranded right-handed beta-helix, Pectin lyase-like"/>
    <property type="match status" value="1"/>
</dbReference>
<dbReference type="SUPFAM" id="SSF51126">
    <property type="entry name" value="Pectin lyase-like"/>
    <property type="match status" value="1"/>
</dbReference>
<keyword evidence="2" id="KW-0732">Signal</keyword>
<gene>
    <name evidence="4" type="ORF">HMPREF1991_02581</name>
</gene>
<dbReference type="HOGENOM" id="CLU_522596_0_0_10"/>
<organism evidence="4 5">
    <name type="scientific">Hoylesella loescheii DSM 19665 = JCM 12249 = ATCC 15930</name>
    <dbReference type="NCBI Taxonomy" id="1122985"/>
    <lineage>
        <taxon>Bacteria</taxon>
        <taxon>Pseudomonadati</taxon>
        <taxon>Bacteroidota</taxon>
        <taxon>Bacteroidia</taxon>
        <taxon>Bacteroidales</taxon>
        <taxon>Prevotellaceae</taxon>
        <taxon>Hoylesella</taxon>
    </lineage>
</organism>
<keyword evidence="5" id="KW-1185">Reference proteome</keyword>
<dbReference type="Proteomes" id="UP000027442">
    <property type="component" value="Unassembled WGS sequence"/>
</dbReference>
<proteinExistence type="predicted"/>
<feature type="chain" id="PRO_5001665559" description="Right handed beta helix domain-containing protein" evidence="2">
    <location>
        <begin position="28"/>
        <end position="547"/>
    </location>
</feature>
<accession>A0A069QND2</accession>
<evidence type="ECO:0000259" key="3">
    <source>
        <dbReference type="Pfam" id="PF13229"/>
    </source>
</evidence>
<dbReference type="Pfam" id="PF13229">
    <property type="entry name" value="Beta_helix"/>
    <property type="match status" value="1"/>
</dbReference>
<name>A0A069QND2_HOYLO</name>
<evidence type="ECO:0000313" key="4">
    <source>
        <dbReference type="EMBL" id="KDR51356.1"/>
    </source>
</evidence>
<dbReference type="PATRIC" id="fig|1122985.7.peg.2670"/>
<dbReference type="eggNOG" id="ENOG50331E4">
    <property type="taxonomic scope" value="Bacteria"/>
</dbReference>
<sequence length="547" mass="61053">MNKLINSNMKRLSLLALLLLFTGVLAAKEYKVSTAHDFIKALGSDRIITVSGVINLSDVMEFDDHAQKANMSDLPAGAEPSKQVNRESVFDGYQLVLDQCKNLVLQGAKGAALIVRPRYSYVISFRNAHNITLRNLTMGHTDEGYCSGGVLEFDGCDGVQIDRCDLYGCGTEGITATNTREMKFTKSIIRDCSYSIMTLRNCFNALFADSDFYRCCEYTLITLTNATNTAFTRCRFAQNQGPLFYVDKTNLSLRDCEIHHSGDLGNIDIYQYGTTSYSRDNNELSPRDVGPEGRQDLKASREQEKEVASSEDGEPNEGEGDCECGEGEEDECTDEALWGSDLIEGWKGMGIELPASTKTDNVKDLAIAVCKAWPGLEGSPQKLAVRFSKKQGRYERFNFEHPQLPVNSKSNTYAVSDANYGVVVYNTVNGWFYVECESEQKLDAALWKRDNGHKLLIVTLTYENSSCSSQVCMAYDYDPTTRTLTPDLTVHKRLTQLEGTLCELPRKGKNVGVRSIRNDTKRFYYLKWNGNGFSASVKVAADAYKRP</sequence>
<feature type="region of interest" description="Disordered" evidence="1">
    <location>
        <begin position="278"/>
        <end position="328"/>
    </location>
</feature>
<feature type="domain" description="Right handed beta helix" evidence="3">
    <location>
        <begin position="123"/>
        <end position="279"/>
    </location>
</feature>
<feature type="signal peptide" evidence="2">
    <location>
        <begin position="1"/>
        <end position="27"/>
    </location>
</feature>
<protein>
    <recommendedName>
        <fullName evidence="3">Right handed beta helix domain-containing protein</fullName>
    </recommendedName>
</protein>
<dbReference type="InterPro" id="IPR012334">
    <property type="entry name" value="Pectin_lyas_fold"/>
</dbReference>
<evidence type="ECO:0000313" key="5">
    <source>
        <dbReference type="Proteomes" id="UP000027442"/>
    </source>
</evidence>
<feature type="compositionally biased region" description="Acidic residues" evidence="1">
    <location>
        <begin position="309"/>
        <end position="328"/>
    </location>
</feature>
<dbReference type="EMBL" id="JNGW01000112">
    <property type="protein sequence ID" value="KDR51356.1"/>
    <property type="molecule type" value="Genomic_DNA"/>
</dbReference>
<dbReference type="InterPro" id="IPR039448">
    <property type="entry name" value="Beta_helix"/>
</dbReference>
<dbReference type="InterPro" id="IPR011050">
    <property type="entry name" value="Pectin_lyase_fold/virulence"/>
</dbReference>
<evidence type="ECO:0000256" key="2">
    <source>
        <dbReference type="SAM" id="SignalP"/>
    </source>
</evidence>
<comment type="caution">
    <text evidence="4">The sequence shown here is derived from an EMBL/GenBank/DDBJ whole genome shotgun (WGS) entry which is preliminary data.</text>
</comment>
<dbReference type="AlphaFoldDB" id="A0A069QND2"/>
<feature type="compositionally biased region" description="Basic and acidic residues" evidence="1">
    <location>
        <begin position="280"/>
        <end position="308"/>
    </location>
</feature>
<reference evidence="4 5" key="1">
    <citation type="submission" date="2013-08" db="EMBL/GenBank/DDBJ databases">
        <authorList>
            <person name="Weinstock G."/>
            <person name="Sodergren E."/>
            <person name="Wylie T."/>
            <person name="Fulton L."/>
            <person name="Fulton R."/>
            <person name="Fronick C."/>
            <person name="O'Laughlin M."/>
            <person name="Godfrey J."/>
            <person name="Miner T."/>
            <person name="Herter B."/>
            <person name="Appelbaum E."/>
            <person name="Cordes M."/>
            <person name="Lek S."/>
            <person name="Wollam A."/>
            <person name="Pepin K.H."/>
            <person name="Palsikar V.B."/>
            <person name="Mitreva M."/>
            <person name="Wilson R.K."/>
        </authorList>
    </citation>
    <scope>NUCLEOTIDE SEQUENCE [LARGE SCALE GENOMIC DNA]</scope>
    <source>
        <strain evidence="4 5">ATCC 15930</strain>
    </source>
</reference>